<dbReference type="EMBL" id="CAMKVN010000834">
    <property type="protein sequence ID" value="CAI2171571.1"/>
    <property type="molecule type" value="Genomic_DNA"/>
</dbReference>
<gene>
    <name evidence="1" type="ORF">FWILDA_LOCUS5146</name>
</gene>
<feature type="non-terminal residue" evidence="1">
    <location>
        <position position="1"/>
    </location>
</feature>
<proteinExistence type="predicted"/>
<comment type="caution">
    <text evidence="1">The sequence shown here is derived from an EMBL/GenBank/DDBJ whole genome shotgun (WGS) entry which is preliminary data.</text>
</comment>
<protein>
    <submittedName>
        <fullName evidence="1">2848_t:CDS:1</fullName>
    </submittedName>
</protein>
<reference evidence="1" key="1">
    <citation type="submission" date="2022-08" db="EMBL/GenBank/DDBJ databases">
        <authorList>
            <person name="Kallberg Y."/>
            <person name="Tangrot J."/>
            <person name="Rosling A."/>
        </authorList>
    </citation>
    <scope>NUCLEOTIDE SEQUENCE</scope>
    <source>
        <strain evidence="1">Wild A</strain>
    </source>
</reference>
<keyword evidence="2" id="KW-1185">Reference proteome</keyword>
<accession>A0A9W4SJQ0</accession>
<evidence type="ECO:0000313" key="2">
    <source>
        <dbReference type="Proteomes" id="UP001153678"/>
    </source>
</evidence>
<dbReference type="Proteomes" id="UP001153678">
    <property type="component" value="Unassembled WGS sequence"/>
</dbReference>
<organism evidence="1 2">
    <name type="scientific">Funneliformis geosporum</name>
    <dbReference type="NCBI Taxonomy" id="1117311"/>
    <lineage>
        <taxon>Eukaryota</taxon>
        <taxon>Fungi</taxon>
        <taxon>Fungi incertae sedis</taxon>
        <taxon>Mucoromycota</taxon>
        <taxon>Glomeromycotina</taxon>
        <taxon>Glomeromycetes</taxon>
        <taxon>Glomerales</taxon>
        <taxon>Glomeraceae</taxon>
        <taxon>Funneliformis</taxon>
    </lineage>
</organism>
<dbReference type="AlphaFoldDB" id="A0A9W4SJQ0"/>
<dbReference type="OrthoDB" id="2429696at2759"/>
<evidence type="ECO:0000313" key="1">
    <source>
        <dbReference type="EMBL" id="CAI2171571.1"/>
    </source>
</evidence>
<name>A0A9W4SJQ0_9GLOM</name>
<sequence length="118" mass="14082">MDHLEDDEKSYYKNLKELDKAEVEKIQRFFSYWNQFQVDKNEVKFTYLYKLIEKPRNLTWKAETVGGKIVIVKFTKNYNLDKNILYADDESFKELVSDSVSAKSSFPDELARKYLMVS</sequence>